<feature type="domain" description="F-box" evidence="1">
    <location>
        <begin position="138"/>
        <end position="173"/>
    </location>
</feature>
<gene>
    <name evidence="2" type="ORF">SELMODRAFT_419024</name>
</gene>
<dbReference type="Proteomes" id="UP000001514">
    <property type="component" value="Unassembled WGS sequence"/>
</dbReference>
<dbReference type="EMBL" id="GL377605">
    <property type="protein sequence ID" value="EFJ19624.1"/>
    <property type="molecule type" value="Genomic_DNA"/>
</dbReference>
<dbReference type="PANTHER" id="PTHR33266:SF1">
    <property type="entry name" value="F-BOX DOMAIN-CONTAINING PROTEIN"/>
    <property type="match status" value="1"/>
</dbReference>
<dbReference type="InterPro" id="IPR036047">
    <property type="entry name" value="F-box-like_dom_sf"/>
</dbReference>
<dbReference type="Gramene" id="EFJ19624">
    <property type="protein sequence ID" value="EFJ19624"/>
    <property type="gene ID" value="SELMODRAFT_419024"/>
</dbReference>
<dbReference type="KEGG" id="smo:SELMODRAFT_419024"/>
<dbReference type="InParanoid" id="D8S7K3"/>
<dbReference type="SUPFAM" id="SSF81383">
    <property type="entry name" value="F-box domain"/>
    <property type="match status" value="1"/>
</dbReference>
<dbReference type="HOGENOM" id="CLU_384232_0_0_1"/>
<dbReference type="Pfam" id="PF00646">
    <property type="entry name" value="F-box"/>
    <property type="match status" value="1"/>
</dbReference>
<dbReference type="AlphaFoldDB" id="D8S7K3"/>
<dbReference type="PANTHER" id="PTHR33266">
    <property type="entry name" value="CHROMOSOME 15, WHOLE GENOME SHOTGUN SEQUENCE"/>
    <property type="match status" value="1"/>
</dbReference>
<evidence type="ECO:0000259" key="1">
    <source>
        <dbReference type="Pfam" id="PF00646"/>
    </source>
</evidence>
<evidence type="ECO:0000313" key="3">
    <source>
        <dbReference type="Proteomes" id="UP000001514"/>
    </source>
</evidence>
<dbReference type="InterPro" id="IPR001810">
    <property type="entry name" value="F-box_dom"/>
</dbReference>
<accession>D8S7K3</accession>
<protein>
    <recommendedName>
        <fullName evidence="1">F-box domain-containing protein</fullName>
    </recommendedName>
</protein>
<name>D8S7K3_SELML</name>
<keyword evidence="3" id="KW-1185">Reference proteome</keyword>
<organism evidence="3">
    <name type="scientific">Selaginella moellendorffii</name>
    <name type="common">Spikemoss</name>
    <dbReference type="NCBI Taxonomy" id="88036"/>
    <lineage>
        <taxon>Eukaryota</taxon>
        <taxon>Viridiplantae</taxon>
        <taxon>Streptophyta</taxon>
        <taxon>Embryophyta</taxon>
        <taxon>Tracheophyta</taxon>
        <taxon>Lycopodiopsida</taxon>
        <taxon>Selaginellales</taxon>
        <taxon>Selaginellaceae</taxon>
        <taxon>Selaginella</taxon>
    </lineage>
</organism>
<evidence type="ECO:0000313" key="2">
    <source>
        <dbReference type="EMBL" id="EFJ19624.1"/>
    </source>
</evidence>
<reference evidence="2 3" key="1">
    <citation type="journal article" date="2011" name="Science">
        <title>The Selaginella genome identifies genetic changes associated with the evolution of vascular plants.</title>
        <authorList>
            <person name="Banks J.A."/>
            <person name="Nishiyama T."/>
            <person name="Hasebe M."/>
            <person name="Bowman J.L."/>
            <person name="Gribskov M."/>
            <person name="dePamphilis C."/>
            <person name="Albert V.A."/>
            <person name="Aono N."/>
            <person name="Aoyama T."/>
            <person name="Ambrose B.A."/>
            <person name="Ashton N.W."/>
            <person name="Axtell M.J."/>
            <person name="Barker E."/>
            <person name="Barker M.S."/>
            <person name="Bennetzen J.L."/>
            <person name="Bonawitz N.D."/>
            <person name="Chapple C."/>
            <person name="Cheng C."/>
            <person name="Correa L.G."/>
            <person name="Dacre M."/>
            <person name="DeBarry J."/>
            <person name="Dreyer I."/>
            <person name="Elias M."/>
            <person name="Engstrom E.M."/>
            <person name="Estelle M."/>
            <person name="Feng L."/>
            <person name="Finet C."/>
            <person name="Floyd S.K."/>
            <person name="Frommer W.B."/>
            <person name="Fujita T."/>
            <person name="Gramzow L."/>
            <person name="Gutensohn M."/>
            <person name="Harholt J."/>
            <person name="Hattori M."/>
            <person name="Heyl A."/>
            <person name="Hirai T."/>
            <person name="Hiwatashi Y."/>
            <person name="Ishikawa M."/>
            <person name="Iwata M."/>
            <person name="Karol K.G."/>
            <person name="Koehler B."/>
            <person name="Kolukisaoglu U."/>
            <person name="Kubo M."/>
            <person name="Kurata T."/>
            <person name="Lalonde S."/>
            <person name="Li K."/>
            <person name="Li Y."/>
            <person name="Litt A."/>
            <person name="Lyons E."/>
            <person name="Manning G."/>
            <person name="Maruyama T."/>
            <person name="Michael T.P."/>
            <person name="Mikami K."/>
            <person name="Miyazaki S."/>
            <person name="Morinaga S."/>
            <person name="Murata T."/>
            <person name="Mueller-Roeber B."/>
            <person name="Nelson D.R."/>
            <person name="Obara M."/>
            <person name="Oguri Y."/>
            <person name="Olmstead R.G."/>
            <person name="Onodera N."/>
            <person name="Petersen B.L."/>
            <person name="Pils B."/>
            <person name="Prigge M."/>
            <person name="Rensing S.A."/>
            <person name="Riano-Pachon D.M."/>
            <person name="Roberts A.W."/>
            <person name="Sato Y."/>
            <person name="Scheller H.V."/>
            <person name="Schulz B."/>
            <person name="Schulz C."/>
            <person name="Shakirov E.V."/>
            <person name="Shibagaki N."/>
            <person name="Shinohara N."/>
            <person name="Shippen D.E."/>
            <person name="Soerensen I."/>
            <person name="Sotooka R."/>
            <person name="Sugimoto N."/>
            <person name="Sugita M."/>
            <person name="Sumikawa N."/>
            <person name="Tanurdzic M."/>
            <person name="Theissen G."/>
            <person name="Ulvskov P."/>
            <person name="Wakazuki S."/>
            <person name="Weng J.K."/>
            <person name="Willats W.W."/>
            <person name="Wipf D."/>
            <person name="Wolf P.G."/>
            <person name="Yang L."/>
            <person name="Zimmer A.D."/>
            <person name="Zhu Q."/>
            <person name="Mitros T."/>
            <person name="Hellsten U."/>
            <person name="Loque D."/>
            <person name="Otillar R."/>
            <person name="Salamov A."/>
            <person name="Schmutz J."/>
            <person name="Shapiro H."/>
            <person name="Lindquist E."/>
            <person name="Lucas S."/>
            <person name="Rokhsar D."/>
            <person name="Grigoriev I.V."/>
        </authorList>
    </citation>
    <scope>NUCLEOTIDE SEQUENCE [LARGE SCALE GENOMIC DNA]</scope>
</reference>
<sequence>MTRVETENKVMATANLRSSLKRMSLFQGGELLHYNEDISKLIEYVKPVSLHQYLETLFGKVAMEELMQCCGDFLGSIVFFNCFIPPSNKLYICGHSTKESKLDEERLDQQLSMSFQAGATEWYNFTKVQKGTMSGLMPELVGDILRRLPISSVLASICVCRAWKAAVGYLEIWDVSRVFLLATAGQQFKIVVWFWDGTIHTFSRGQTQWCQHMVAMSPLSPVLIQNKLACIDALYREFVQFDVASNTITIKDLNPFPAEVQSICLASWRGKLYMEVCVESGDPIAVVSTHVVQELHHFTFDGQADNYLNVCGYNKSLKNGIDSRKEDFLWWDLQEDQILKAACISGCSHRQMGIQGDTGIVFLDFGNDLPALVKSLLACNTYGELVEKCVRRYAACWHPEEKCVPLAPLIQSSIWGKSRLMCELWRAGMHFLYISCLKEKSTGFPRRTKHLPDVLESWDESDVIVLMASAISVLNRSSKDCQAWIQLLFDLCTIQEDAQVYAAGNCFFSIVIGTDKTVANFIATSYKDDPSLRARPLNSVNKLYDPGRATCWTIVKISKDRRRVYTASAAEPALAVAAAELLHCNGDAYLCEFISKLIEVCVDGLVLEAVCGGMAIRLVMLLGMHECTKSQKYIKPVRLQEYLETLFGKVAVEELKQCCGDFSSNMVFFNCFIATMSMPSVKQYRDYYKRASAIICRKNESILDLIIPANQEPRQAFKFE</sequence>
<proteinExistence type="predicted"/>